<dbReference type="PANTHER" id="PTHR34427">
    <property type="entry name" value="DUF4283 DOMAIN PROTEIN"/>
    <property type="match status" value="1"/>
</dbReference>
<organism evidence="1 2">
    <name type="scientific">Cucumis melo var. makuwa</name>
    <name type="common">Oriental melon</name>
    <dbReference type="NCBI Taxonomy" id="1194695"/>
    <lineage>
        <taxon>Eukaryota</taxon>
        <taxon>Viridiplantae</taxon>
        <taxon>Streptophyta</taxon>
        <taxon>Embryophyta</taxon>
        <taxon>Tracheophyta</taxon>
        <taxon>Spermatophyta</taxon>
        <taxon>Magnoliopsida</taxon>
        <taxon>eudicotyledons</taxon>
        <taxon>Gunneridae</taxon>
        <taxon>Pentapetalae</taxon>
        <taxon>rosids</taxon>
        <taxon>fabids</taxon>
        <taxon>Cucurbitales</taxon>
        <taxon>Cucurbitaceae</taxon>
        <taxon>Benincaseae</taxon>
        <taxon>Cucumis</taxon>
    </lineage>
</organism>
<keyword evidence="1" id="KW-0223">Dioxygenase</keyword>
<sequence>MNFVSNWEGVESVPESYVCPPEKRPSIVLKKPIPVLDFATRDQALLFQKILDSNHELGIFQSIEKYVGQKLIPSYGGWISFWGIPIHAWNMDTFIQIGNACGVLEEVDKVTMDMVNLNEAKIKVKYNYYGFIPTAIRIKDKDDHFFRSTHTVTICSGKWLAKRDVKIHGPFKRQAAIYFDDFNPIKAEQFIFVGDLAIPTGEFERLKNRALMAELTKEEDPTLAKDIYERD</sequence>
<keyword evidence="1" id="KW-0560">Oxidoreductase</keyword>
<comment type="caution">
    <text evidence="1">The sequence shown here is derived from an EMBL/GenBank/DDBJ whole genome shotgun (WGS) entry which is preliminary data.</text>
</comment>
<dbReference type="Proteomes" id="UP000321947">
    <property type="component" value="Unassembled WGS sequence"/>
</dbReference>
<dbReference type="GO" id="GO:0051213">
    <property type="term" value="F:dioxygenase activity"/>
    <property type="evidence" value="ECO:0007669"/>
    <property type="project" value="UniProtKB-KW"/>
</dbReference>
<dbReference type="PANTHER" id="PTHR34427:SF5">
    <property type="entry name" value="DUF4283 DOMAIN-CONTAINING PROTEIN"/>
    <property type="match status" value="1"/>
</dbReference>
<dbReference type="AlphaFoldDB" id="A0A5D3DRB3"/>
<proteinExistence type="predicted"/>
<protein>
    <submittedName>
        <fullName evidence="1">Hyoscyamine 6-dioxygenase-like</fullName>
    </submittedName>
</protein>
<evidence type="ECO:0000313" key="1">
    <source>
        <dbReference type="EMBL" id="TYK26098.1"/>
    </source>
</evidence>
<gene>
    <name evidence="1" type="ORF">E5676_scaffold111G00020</name>
</gene>
<dbReference type="EMBL" id="SSTD01003515">
    <property type="protein sequence ID" value="TYK26098.1"/>
    <property type="molecule type" value="Genomic_DNA"/>
</dbReference>
<reference evidence="1 2" key="1">
    <citation type="submission" date="2019-08" db="EMBL/GenBank/DDBJ databases">
        <title>Draft genome sequences of two oriental melons (Cucumis melo L. var makuwa).</title>
        <authorList>
            <person name="Kwon S.-Y."/>
        </authorList>
    </citation>
    <scope>NUCLEOTIDE SEQUENCE [LARGE SCALE GENOMIC DNA]</scope>
    <source>
        <strain evidence="2">cv. Chang Bougi</strain>
        <tissue evidence="1">Leaf</tissue>
    </source>
</reference>
<name>A0A5D3DRB3_CUCMM</name>
<accession>A0A5D3DRB3</accession>
<evidence type="ECO:0000313" key="2">
    <source>
        <dbReference type="Proteomes" id="UP000321947"/>
    </source>
</evidence>